<dbReference type="EMBL" id="BTGU01004847">
    <property type="protein sequence ID" value="GMN32985.1"/>
    <property type="molecule type" value="Genomic_DNA"/>
</dbReference>
<gene>
    <name evidence="2" type="ORF">TIFTF001_046656</name>
</gene>
<reference evidence="2" key="1">
    <citation type="submission" date="2023-07" db="EMBL/GenBank/DDBJ databases">
        <title>draft genome sequence of fig (Ficus carica).</title>
        <authorList>
            <person name="Takahashi T."/>
            <person name="Nishimura K."/>
        </authorList>
    </citation>
    <scope>NUCLEOTIDE SEQUENCE</scope>
</reference>
<accession>A0AA87ZJ44</accession>
<keyword evidence="3" id="KW-1185">Reference proteome</keyword>
<dbReference type="Proteomes" id="UP001187192">
    <property type="component" value="Unassembled WGS sequence"/>
</dbReference>
<feature type="transmembrane region" description="Helical" evidence="1">
    <location>
        <begin position="63"/>
        <end position="83"/>
    </location>
</feature>
<evidence type="ECO:0000313" key="2">
    <source>
        <dbReference type="EMBL" id="GMN32985.1"/>
    </source>
</evidence>
<name>A0AA87ZJ44_FICCA</name>
<organism evidence="2 3">
    <name type="scientific">Ficus carica</name>
    <name type="common">Common fig</name>
    <dbReference type="NCBI Taxonomy" id="3494"/>
    <lineage>
        <taxon>Eukaryota</taxon>
        <taxon>Viridiplantae</taxon>
        <taxon>Streptophyta</taxon>
        <taxon>Embryophyta</taxon>
        <taxon>Tracheophyta</taxon>
        <taxon>Spermatophyta</taxon>
        <taxon>Magnoliopsida</taxon>
        <taxon>eudicotyledons</taxon>
        <taxon>Gunneridae</taxon>
        <taxon>Pentapetalae</taxon>
        <taxon>rosids</taxon>
        <taxon>fabids</taxon>
        <taxon>Rosales</taxon>
        <taxon>Moraceae</taxon>
        <taxon>Ficeae</taxon>
        <taxon>Ficus</taxon>
    </lineage>
</organism>
<keyword evidence="1" id="KW-0812">Transmembrane</keyword>
<keyword evidence="1" id="KW-1133">Transmembrane helix</keyword>
<feature type="transmembrane region" description="Helical" evidence="1">
    <location>
        <begin position="89"/>
        <end position="107"/>
    </location>
</feature>
<evidence type="ECO:0000313" key="3">
    <source>
        <dbReference type="Proteomes" id="UP001187192"/>
    </source>
</evidence>
<comment type="caution">
    <text evidence="2">The sequence shown here is derived from an EMBL/GenBank/DDBJ whole genome shotgun (WGS) entry which is preliminary data.</text>
</comment>
<sequence length="116" mass="13010">MGRRQRLDWQRMVQLAIGQGQASCSAKSMGKLGWLAAMLELAPPAAGLESWSNWSQVVDRRCLLWRLLGIVLQLLPNFAAALLWQSHSISIQIAPQFLPNFAAALLWQSRSKITRI</sequence>
<proteinExistence type="predicted"/>
<protein>
    <submittedName>
        <fullName evidence="2">Uncharacterized protein</fullName>
    </submittedName>
</protein>
<dbReference type="AlphaFoldDB" id="A0AA87ZJ44"/>
<keyword evidence="1" id="KW-0472">Membrane</keyword>
<evidence type="ECO:0000256" key="1">
    <source>
        <dbReference type="SAM" id="Phobius"/>
    </source>
</evidence>